<evidence type="ECO:0000313" key="2">
    <source>
        <dbReference type="EMBL" id="KAH8705853.1"/>
    </source>
</evidence>
<dbReference type="EMBL" id="JAJTJA010000001">
    <property type="protein sequence ID" value="KAH8705853.1"/>
    <property type="molecule type" value="Genomic_DNA"/>
</dbReference>
<protein>
    <submittedName>
        <fullName evidence="2">Uncharacterized protein</fullName>
    </submittedName>
</protein>
<name>A0AAD4Q6P3_9EURO</name>
<keyword evidence="1" id="KW-1133">Transmembrane helix</keyword>
<feature type="transmembrane region" description="Helical" evidence="1">
    <location>
        <begin position="95"/>
        <end position="116"/>
    </location>
</feature>
<keyword evidence="1" id="KW-0472">Membrane</keyword>
<dbReference type="Proteomes" id="UP001201262">
    <property type="component" value="Unassembled WGS sequence"/>
</dbReference>
<accession>A0AAD4Q6P3</accession>
<reference evidence="2" key="1">
    <citation type="submission" date="2021-12" db="EMBL/GenBank/DDBJ databases">
        <title>Convergent genome expansion in fungi linked to evolution of root-endophyte symbiosis.</title>
        <authorList>
            <consortium name="DOE Joint Genome Institute"/>
            <person name="Ke Y.-H."/>
            <person name="Bonito G."/>
            <person name="Liao H.-L."/>
            <person name="Looney B."/>
            <person name="Rojas-Flechas A."/>
            <person name="Nash J."/>
            <person name="Hameed K."/>
            <person name="Schadt C."/>
            <person name="Martin F."/>
            <person name="Crous P.W."/>
            <person name="Miettinen O."/>
            <person name="Magnuson J.K."/>
            <person name="Labbe J."/>
            <person name="Jacobson D."/>
            <person name="Doktycz M.J."/>
            <person name="Veneault-Fourrey C."/>
            <person name="Kuo A."/>
            <person name="Mondo S."/>
            <person name="Calhoun S."/>
            <person name="Riley R."/>
            <person name="Ohm R."/>
            <person name="LaButti K."/>
            <person name="Andreopoulos B."/>
            <person name="Pangilinan J."/>
            <person name="Nolan M."/>
            <person name="Tritt A."/>
            <person name="Clum A."/>
            <person name="Lipzen A."/>
            <person name="Daum C."/>
            <person name="Barry K."/>
            <person name="Grigoriev I.V."/>
            <person name="Vilgalys R."/>
        </authorList>
    </citation>
    <scope>NUCLEOTIDE SEQUENCE</scope>
    <source>
        <strain evidence="2">PMI_201</strain>
    </source>
</reference>
<keyword evidence="3" id="KW-1185">Reference proteome</keyword>
<dbReference type="RefSeq" id="XP_046078474.1">
    <property type="nucleotide sequence ID" value="XM_046213505.1"/>
</dbReference>
<keyword evidence="1" id="KW-0812">Transmembrane</keyword>
<organism evidence="2 3">
    <name type="scientific">Talaromyces proteolyticus</name>
    <dbReference type="NCBI Taxonomy" id="1131652"/>
    <lineage>
        <taxon>Eukaryota</taxon>
        <taxon>Fungi</taxon>
        <taxon>Dikarya</taxon>
        <taxon>Ascomycota</taxon>
        <taxon>Pezizomycotina</taxon>
        <taxon>Eurotiomycetes</taxon>
        <taxon>Eurotiomycetidae</taxon>
        <taxon>Eurotiales</taxon>
        <taxon>Trichocomaceae</taxon>
        <taxon>Talaromyces</taxon>
        <taxon>Talaromyces sect. Bacilispori</taxon>
    </lineage>
</organism>
<dbReference type="AlphaFoldDB" id="A0AAD4Q6P3"/>
<evidence type="ECO:0000313" key="3">
    <source>
        <dbReference type="Proteomes" id="UP001201262"/>
    </source>
</evidence>
<sequence length="208" mass="24160">MSSNIPRPLAIFYTQTQSQKYIKPVLNLEDAWRSIVEKLGDEQDTTFIRTTFDVDINIQDSASEGTSLLLLKQNHSRQHYKIEIPISQHLPPHSLLIIFEFLLITGLIFFGSTPRIQTIHKTIRMSKQKKHFSLFQTEVFENYDTWVDTYTSNFQSDARTPEITPLTFSSMQQKTLHGISLDTFWLGLPRSLLTLAVLTIWQKMEHIC</sequence>
<comment type="caution">
    <text evidence="2">The sequence shown here is derived from an EMBL/GenBank/DDBJ whole genome shotgun (WGS) entry which is preliminary data.</text>
</comment>
<proteinExistence type="predicted"/>
<evidence type="ECO:0000256" key="1">
    <source>
        <dbReference type="SAM" id="Phobius"/>
    </source>
</evidence>
<gene>
    <name evidence="2" type="ORF">BGW36DRAFT_354245</name>
</gene>
<dbReference type="GeneID" id="70243792"/>